<dbReference type="Proteomes" id="UP000054709">
    <property type="component" value="Unassembled WGS sequence"/>
</dbReference>
<reference evidence="3 4" key="1">
    <citation type="journal article" date="2015" name="Int. Biodeterior. Biodegradation">
        <title>Physiological and genetic screening methods for the isolation of methyl tert-butyl ether-degrading bacteria for bioremediation purposes.</title>
        <authorList>
            <person name="Guisado I.M."/>
            <person name="Purswani J."/>
            <person name="Gonzalez Lopez J."/>
            <person name="Pozo C."/>
        </authorList>
    </citation>
    <scope>NUCLEOTIDE SEQUENCE [LARGE SCALE GENOMIC DNA]</scope>
    <source>
        <strain evidence="3 4">SH7</strain>
    </source>
</reference>
<evidence type="ECO:0008006" key="5">
    <source>
        <dbReference type="Google" id="ProtNLM"/>
    </source>
</evidence>
<evidence type="ECO:0000313" key="3">
    <source>
        <dbReference type="EMBL" id="KTD86684.1"/>
    </source>
</evidence>
<dbReference type="PIRSF" id="PIRSF000709">
    <property type="entry name" value="6PFK_2-Ptase"/>
    <property type="match status" value="1"/>
</dbReference>
<dbReference type="GO" id="GO:0016791">
    <property type="term" value="F:phosphatase activity"/>
    <property type="evidence" value="ECO:0007669"/>
    <property type="project" value="TreeGrafter"/>
</dbReference>
<keyword evidence="2" id="KW-0413">Isomerase</keyword>
<dbReference type="SMART" id="SM00855">
    <property type="entry name" value="PGAM"/>
    <property type="match status" value="1"/>
</dbReference>
<keyword evidence="4" id="KW-1185">Reference proteome</keyword>
<dbReference type="RefSeq" id="WP_060623572.1">
    <property type="nucleotide sequence ID" value="NZ_LCZJ02000019.1"/>
</dbReference>
<dbReference type="PANTHER" id="PTHR48100:SF1">
    <property type="entry name" value="HISTIDINE PHOSPHATASE FAMILY PROTEIN-RELATED"/>
    <property type="match status" value="1"/>
</dbReference>
<dbReference type="GO" id="GO:0005737">
    <property type="term" value="C:cytoplasm"/>
    <property type="evidence" value="ECO:0007669"/>
    <property type="project" value="TreeGrafter"/>
</dbReference>
<evidence type="ECO:0000256" key="1">
    <source>
        <dbReference type="ARBA" id="ARBA00023152"/>
    </source>
</evidence>
<dbReference type="AlphaFoldDB" id="A0A0W1AZA9"/>
<dbReference type="PROSITE" id="PS00175">
    <property type="entry name" value="PG_MUTASE"/>
    <property type="match status" value="1"/>
</dbReference>
<dbReference type="SUPFAM" id="SSF53254">
    <property type="entry name" value="Phosphoglycerate mutase-like"/>
    <property type="match status" value="1"/>
</dbReference>
<dbReference type="InterPro" id="IPR050275">
    <property type="entry name" value="PGM_Phosphatase"/>
</dbReference>
<protein>
    <recommendedName>
        <fullName evidence="5">Phosphoglycerate mutase</fullName>
    </recommendedName>
</protein>
<comment type="caution">
    <text evidence="3">The sequence shown here is derived from an EMBL/GenBank/DDBJ whole genome shotgun (WGS) entry which is preliminary data.</text>
</comment>
<dbReference type="PANTHER" id="PTHR48100">
    <property type="entry name" value="BROAD-SPECIFICITY PHOSPHATASE YOR283W-RELATED"/>
    <property type="match status" value="1"/>
</dbReference>
<evidence type="ECO:0000313" key="4">
    <source>
        <dbReference type="Proteomes" id="UP000054709"/>
    </source>
</evidence>
<accession>A0A0W1AZA9</accession>
<evidence type="ECO:0000256" key="2">
    <source>
        <dbReference type="ARBA" id="ARBA00023235"/>
    </source>
</evidence>
<sequence>MDQNSTIYVIRHGEASSNEPDAPLTEVGQKQAQQLAEFLSRFTNIENSRLISSPYLRASKTAEIVAARINQTFSKDKRLQERNIGDYQGSNLFEDLKNHFSDTNHRFPNGESNGEVRVRATSLIDEIRHDNQHPTFLFTHRLTMMILFNYYDQNWDFDKGVSITNPDVYELQFVDEIPSIRRVWSL</sequence>
<dbReference type="InterPro" id="IPR013078">
    <property type="entry name" value="His_Pase_superF_clade-1"/>
</dbReference>
<keyword evidence="1" id="KW-0324">Glycolysis</keyword>
<proteinExistence type="predicted"/>
<dbReference type="Gene3D" id="3.40.50.1240">
    <property type="entry name" value="Phosphoglycerate mutase-like"/>
    <property type="match status" value="1"/>
</dbReference>
<organism evidence="3 4">
    <name type="scientific">Paenibacillus etheri</name>
    <dbReference type="NCBI Taxonomy" id="1306852"/>
    <lineage>
        <taxon>Bacteria</taxon>
        <taxon>Bacillati</taxon>
        <taxon>Bacillota</taxon>
        <taxon>Bacilli</taxon>
        <taxon>Bacillales</taxon>
        <taxon>Paenibacillaceae</taxon>
        <taxon>Paenibacillus</taxon>
    </lineage>
</organism>
<dbReference type="EMBL" id="LCZJ02000019">
    <property type="protein sequence ID" value="KTD86684.1"/>
    <property type="molecule type" value="Genomic_DNA"/>
</dbReference>
<dbReference type="InterPro" id="IPR001345">
    <property type="entry name" value="PG/BPGM_mutase_AS"/>
</dbReference>
<dbReference type="Pfam" id="PF00300">
    <property type="entry name" value="His_Phos_1"/>
    <property type="match status" value="1"/>
</dbReference>
<dbReference type="CDD" id="cd07067">
    <property type="entry name" value="HP_PGM_like"/>
    <property type="match status" value="1"/>
</dbReference>
<dbReference type="InterPro" id="IPR029033">
    <property type="entry name" value="His_PPase_superfam"/>
</dbReference>
<name>A0A0W1AZA9_9BACL</name>
<gene>
    <name evidence="3" type="ORF">UQ64_14625</name>
</gene>